<feature type="transmembrane region" description="Helical" evidence="11">
    <location>
        <begin position="147"/>
        <end position="171"/>
    </location>
</feature>
<keyword evidence="9 11" id="KW-0472">Membrane</keyword>
<keyword evidence="5 11" id="KW-0812">Transmembrane</keyword>
<keyword evidence="8" id="KW-0406">Ion transport</keyword>
<organism evidence="13">
    <name type="scientific">Bosea sp. NBC_00436</name>
    <dbReference type="NCBI Taxonomy" id="2969620"/>
    <lineage>
        <taxon>Bacteria</taxon>
        <taxon>Pseudomonadati</taxon>
        <taxon>Pseudomonadota</taxon>
        <taxon>Alphaproteobacteria</taxon>
        <taxon>Hyphomicrobiales</taxon>
        <taxon>Boseaceae</taxon>
        <taxon>Bosea</taxon>
    </lineage>
</organism>
<dbReference type="Pfam" id="PF02254">
    <property type="entry name" value="TrkA_N"/>
    <property type="match status" value="1"/>
</dbReference>
<keyword evidence="4" id="KW-0633">Potassium transport</keyword>
<dbReference type="InterPro" id="IPR036291">
    <property type="entry name" value="NAD(P)-bd_dom_sf"/>
</dbReference>
<feature type="transmembrane region" description="Helical" evidence="11">
    <location>
        <begin position="191"/>
        <end position="210"/>
    </location>
</feature>
<dbReference type="Pfam" id="PF00999">
    <property type="entry name" value="Na_H_Exchanger"/>
    <property type="match status" value="1"/>
</dbReference>
<reference evidence="13" key="1">
    <citation type="submission" date="2022-08" db="EMBL/GenBank/DDBJ databases">
        <title>Complete Genome Sequences of 2 Bosea sp. soil isolates.</title>
        <authorList>
            <person name="Alvarez Arevalo M."/>
            <person name="Sterndorff E.B."/>
            <person name="Faurdal D."/>
            <person name="Joergensen T.S."/>
            <person name="Weber T."/>
        </authorList>
    </citation>
    <scope>NUCLEOTIDE SEQUENCE</scope>
    <source>
        <strain evidence="13">NBC_00436</strain>
    </source>
</reference>
<feature type="transmembrane region" description="Helical" evidence="11">
    <location>
        <begin position="296"/>
        <end position="316"/>
    </location>
</feature>
<evidence type="ECO:0000256" key="1">
    <source>
        <dbReference type="ARBA" id="ARBA00004127"/>
    </source>
</evidence>
<keyword evidence="2" id="KW-0813">Transport</keyword>
<evidence type="ECO:0000259" key="12">
    <source>
        <dbReference type="PROSITE" id="PS51201"/>
    </source>
</evidence>
<dbReference type="PANTHER" id="PTHR46157">
    <property type="entry name" value="K(+) EFFLUX ANTIPORTER 3, CHLOROPLASTIC"/>
    <property type="match status" value="1"/>
</dbReference>
<dbReference type="FunFam" id="3.40.50.720:FF:000036">
    <property type="entry name" value="Glutathione-regulated potassium-efflux system protein KefB"/>
    <property type="match status" value="1"/>
</dbReference>
<accession>A0A9E7ZLY4</accession>
<dbReference type="GO" id="GO:1902600">
    <property type="term" value="P:proton transmembrane transport"/>
    <property type="evidence" value="ECO:0007669"/>
    <property type="project" value="InterPro"/>
</dbReference>
<feature type="compositionally biased region" description="Basic and acidic residues" evidence="10">
    <location>
        <begin position="592"/>
        <end position="606"/>
    </location>
</feature>
<dbReference type="SUPFAM" id="SSF51735">
    <property type="entry name" value="NAD(P)-binding Rossmann-fold domains"/>
    <property type="match status" value="1"/>
</dbReference>
<feature type="transmembrane region" description="Helical" evidence="11">
    <location>
        <begin position="113"/>
        <end position="135"/>
    </location>
</feature>
<evidence type="ECO:0000256" key="3">
    <source>
        <dbReference type="ARBA" id="ARBA00022449"/>
    </source>
</evidence>
<dbReference type="GO" id="GO:0012505">
    <property type="term" value="C:endomembrane system"/>
    <property type="evidence" value="ECO:0007669"/>
    <property type="project" value="UniProtKB-SubCell"/>
</dbReference>
<dbReference type="Gene3D" id="3.40.50.720">
    <property type="entry name" value="NAD(P)-binding Rossmann-like Domain"/>
    <property type="match status" value="1"/>
</dbReference>
<dbReference type="PROSITE" id="PS51201">
    <property type="entry name" value="RCK_N"/>
    <property type="match status" value="1"/>
</dbReference>
<evidence type="ECO:0000256" key="8">
    <source>
        <dbReference type="ARBA" id="ARBA00023065"/>
    </source>
</evidence>
<feature type="transmembrane region" description="Helical" evidence="11">
    <location>
        <begin position="222"/>
        <end position="251"/>
    </location>
</feature>
<feature type="transmembrane region" description="Helical" evidence="11">
    <location>
        <begin position="361"/>
        <end position="381"/>
    </location>
</feature>
<proteinExistence type="predicted"/>
<evidence type="ECO:0000256" key="5">
    <source>
        <dbReference type="ARBA" id="ARBA00022692"/>
    </source>
</evidence>
<dbReference type="Gene3D" id="1.20.1530.20">
    <property type="match status" value="1"/>
</dbReference>
<evidence type="ECO:0000256" key="7">
    <source>
        <dbReference type="ARBA" id="ARBA00022989"/>
    </source>
</evidence>
<feature type="transmembrane region" description="Helical" evidence="11">
    <location>
        <begin position="328"/>
        <end position="349"/>
    </location>
</feature>
<feature type="transmembrane region" description="Helical" evidence="11">
    <location>
        <begin position="55"/>
        <end position="73"/>
    </location>
</feature>
<dbReference type="GO" id="GO:0015297">
    <property type="term" value="F:antiporter activity"/>
    <property type="evidence" value="ECO:0007669"/>
    <property type="project" value="UniProtKB-KW"/>
</dbReference>
<feature type="transmembrane region" description="Helical" evidence="11">
    <location>
        <begin position="6"/>
        <end position="24"/>
    </location>
</feature>
<feature type="transmembrane region" description="Helical" evidence="11">
    <location>
        <begin position="85"/>
        <end position="107"/>
    </location>
</feature>
<keyword evidence="3" id="KW-0050">Antiport</keyword>
<gene>
    <name evidence="13" type="ORF">NWE54_05675</name>
</gene>
<dbReference type="InterPro" id="IPR003148">
    <property type="entry name" value="RCK_N"/>
</dbReference>
<feature type="compositionally biased region" description="Polar residues" evidence="10">
    <location>
        <begin position="615"/>
        <end position="627"/>
    </location>
</feature>
<sequence>MSTGEILVRTFVYLLAGVIAVPLAKRLGLGSVLGYIIAGAVIGPGLLSLTGDVAAVSHVAEFGIVILLFLIGMEVRPALLWQMKGLIFGLGMAQMLAVSVVITPVAMMLGLSFAVSVTLSLILAMSSTALVMATLEEKGQRSGTIGRACFGVLLFQDLSIIPLFLIVPLLASNASAAAEGNPAAWLRGAEALVAVAFVVLAARFAVRPLFRFIAATHSREVFTAAALMLVVGVAALMTVVGLSPALGAFIAGVVLSETEFRQEIETDIDPFRGLLLGLFFITVGAGLDLELLRSQPLSVIAIAAGLMLAKTLAMYVASRAFRFHPIEAISLAVMLAQGGEFIFVFIGFAKQFALLPEQLSRLLPAAVAISMLLSPLLMLLLDRIIRRRTAPSQQAEPDVQFEDRVDVIVAGFGRFGQIAGRLLQANGQRISIMDTSLTQIEILRRFDQRVNFGDATRLDLLRAAGAETAKILIVAIDEREQISNLVETARMSFPHLVILSRAWDRRHAYELLRLGADHVESETYESSLSVGKEALIRLGFRAHRAHRSAALFRMHDRSLFGSSRPSSADESGFLQASKAAASTLAQLLAADLEKERSHHGQEEDWGTRGLYGELTANNGTASSGGQT</sequence>
<dbReference type="EMBL" id="CP102774">
    <property type="protein sequence ID" value="UZF88275.1"/>
    <property type="molecule type" value="Genomic_DNA"/>
</dbReference>
<evidence type="ECO:0000256" key="2">
    <source>
        <dbReference type="ARBA" id="ARBA00022448"/>
    </source>
</evidence>
<dbReference type="GO" id="GO:0005886">
    <property type="term" value="C:plasma membrane"/>
    <property type="evidence" value="ECO:0007669"/>
    <property type="project" value="TreeGrafter"/>
</dbReference>
<dbReference type="AlphaFoldDB" id="A0A9E7ZLY4"/>
<dbReference type="InterPro" id="IPR006153">
    <property type="entry name" value="Cation/H_exchanger_TM"/>
</dbReference>
<feature type="transmembrane region" description="Helical" evidence="11">
    <location>
        <begin position="31"/>
        <end position="49"/>
    </location>
</feature>
<comment type="subcellular location">
    <subcellularLocation>
        <location evidence="1">Endomembrane system</location>
        <topology evidence="1">Multi-pass membrane protein</topology>
    </subcellularLocation>
</comment>
<dbReference type="PANTHER" id="PTHR46157:SF4">
    <property type="entry name" value="K(+) EFFLUX ANTIPORTER 3, CHLOROPLASTIC"/>
    <property type="match status" value="1"/>
</dbReference>
<evidence type="ECO:0000256" key="4">
    <source>
        <dbReference type="ARBA" id="ARBA00022538"/>
    </source>
</evidence>
<dbReference type="InterPro" id="IPR038770">
    <property type="entry name" value="Na+/solute_symporter_sf"/>
</dbReference>
<dbReference type="GO" id="GO:0006813">
    <property type="term" value="P:potassium ion transport"/>
    <property type="evidence" value="ECO:0007669"/>
    <property type="project" value="UniProtKB-KW"/>
</dbReference>
<evidence type="ECO:0000256" key="6">
    <source>
        <dbReference type="ARBA" id="ARBA00022958"/>
    </source>
</evidence>
<evidence type="ECO:0000256" key="9">
    <source>
        <dbReference type="ARBA" id="ARBA00023136"/>
    </source>
</evidence>
<protein>
    <submittedName>
        <fullName evidence="13">Cation:proton antiporter</fullName>
    </submittedName>
</protein>
<evidence type="ECO:0000256" key="10">
    <source>
        <dbReference type="SAM" id="MobiDB-lite"/>
    </source>
</evidence>
<feature type="region of interest" description="Disordered" evidence="10">
    <location>
        <begin position="592"/>
        <end position="627"/>
    </location>
</feature>
<evidence type="ECO:0000313" key="13">
    <source>
        <dbReference type="EMBL" id="UZF88275.1"/>
    </source>
</evidence>
<keyword evidence="7 11" id="KW-1133">Transmembrane helix</keyword>
<evidence type="ECO:0000256" key="11">
    <source>
        <dbReference type="SAM" id="Phobius"/>
    </source>
</evidence>
<feature type="domain" description="RCK N-terminal" evidence="12">
    <location>
        <begin position="404"/>
        <end position="520"/>
    </location>
</feature>
<keyword evidence="6" id="KW-0630">Potassium</keyword>
<name>A0A9E7ZLY4_9HYPH</name>